<dbReference type="PANTHER" id="PTHR43090">
    <property type="entry name" value="1-(5-PHOSPHORIBOSYL)-5-[(5-PHOSPHORIBOSYLAMINO)METHYLIDENEAMINO] IMIDAZOLE-4-CARBOXAMIDE ISOMERASE"/>
    <property type="match status" value="1"/>
</dbReference>
<gene>
    <name evidence="6" type="ORF">FLL46_06580</name>
</gene>
<reference evidence="6 7" key="1">
    <citation type="submission" date="2019-07" db="EMBL/GenBank/DDBJ databases">
        <title>Draft genome for Aliikangiella sp. M105.</title>
        <authorList>
            <person name="Wang G."/>
        </authorList>
    </citation>
    <scope>NUCLEOTIDE SEQUENCE [LARGE SCALE GENOMIC DNA]</scope>
    <source>
        <strain evidence="6 7">M105</strain>
    </source>
</reference>
<proteinExistence type="inferred from homology"/>
<organism evidence="6 7">
    <name type="scientific">Aliikangiella coralliicola</name>
    <dbReference type="NCBI Taxonomy" id="2592383"/>
    <lineage>
        <taxon>Bacteria</taxon>
        <taxon>Pseudomonadati</taxon>
        <taxon>Pseudomonadota</taxon>
        <taxon>Gammaproteobacteria</taxon>
        <taxon>Oceanospirillales</taxon>
        <taxon>Pleioneaceae</taxon>
        <taxon>Aliikangiella</taxon>
    </lineage>
</organism>
<sequence length="243" mass="26727">MQLVPVLEIRHGKCVHTEPKNSFANQVVKEDAFEVVKRWSEKGVSRLHIVDVDAIESGEPENVDLIGKIKKAFPSIELQVLGGIKCVESAYIWADIGADFLVLNGRAIRRRNLLDDICVEFPNRVLVELDCQKGLVGTRSGEPAYELLSLARQLEDDGVVGLVVTEIPEKGGSGGANLIDIVEISRNVEMPVYANSRIEKLADLKKILESHTEKLSGLLIGKALHNGLCLSEANDLVQQYHAN</sequence>
<dbReference type="SUPFAM" id="SSF51366">
    <property type="entry name" value="Ribulose-phoshate binding barrel"/>
    <property type="match status" value="1"/>
</dbReference>
<dbReference type="Proteomes" id="UP000315439">
    <property type="component" value="Unassembled WGS sequence"/>
</dbReference>
<dbReference type="Pfam" id="PF00977">
    <property type="entry name" value="His_biosynth"/>
    <property type="match status" value="1"/>
</dbReference>
<dbReference type="InterPro" id="IPR011060">
    <property type="entry name" value="RibuloseP-bd_barrel"/>
</dbReference>
<evidence type="ECO:0000256" key="2">
    <source>
        <dbReference type="ARBA" id="ARBA00022605"/>
    </source>
</evidence>
<evidence type="ECO:0000256" key="1">
    <source>
        <dbReference type="ARBA" id="ARBA00009667"/>
    </source>
</evidence>
<dbReference type="InterPro" id="IPR006062">
    <property type="entry name" value="His_biosynth"/>
</dbReference>
<comment type="caution">
    <text evidence="6">The sequence shown here is derived from an EMBL/GenBank/DDBJ whole genome shotgun (WGS) entry which is preliminary data.</text>
</comment>
<dbReference type="InterPro" id="IPR044524">
    <property type="entry name" value="Isoase_HisA-like"/>
</dbReference>
<dbReference type="OrthoDB" id="9807749at2"/>
<comment type="pathway">
    <text evidence="4">Amino-acid biosynthesis.</text>
</comment>
<dbReference type="PANTHER" id="PTHR43090:SF2">
    <property type="entry name" value="1-(5-PHOSPHORIBOSYL)-5-[(5-PHOSPHORIBOSYLAMINO)METHYLIDENEAMINO] IMIDAZOLE-4-CARBOXAMIDE ISOMERASE"/>
    <property type="match status" value="1"/>
</dbReference>
<dbReference type="GO" id="GO:0000105">
    <property type="term" value="P:L-histidine biosynthetic process"/>
    <property type="evidence" value="ECO:0007669"/>
    <property type="project" value="UniProtKB-KW"/>
</dbReference>
<dbReference type="InterPro" id="IPR013785">
    <property type="entry name" value="Aldolase_TIM"/>
</dbReference>
<evidence type="ECO:0000313" key="6">
    <source>
        <dbReference type="EMBL" id="TQV88189.1"/>
    </source>
</evidence>
<evidence type="ECO:0000256" key="3">
    <source>
        <dbReference type="ARBA" id="ARBA00023102"/>
    </source>
</evidence>
<dbReference type="RefSeq" id="WP_142892698.1">
    <property type="nucleotide sequence ID" value="NZ_ML660162.1"/>
</dbReference>
<keyword evidence="3 5" id="KW-0368">Histidine biosynthesis</keyword>
<keyword evidence="2 5" id="KW-0028">Amino-acid biosynthesis</keyword>
<dbReference type="AlphaFoldDB" id="A0A545UFE2"/>
<protein>
    <recommendedName>
        <fullName evidence="8">1-(5-phosphoribosyl)-5-((5-phosphoribosylamino)methylideneamino)imidazole-4-carboxamide isomerase</fullName>
    </recommendedName>
</protein>
<evidence type="ECO:0000313" key="7">
    <source>
        <dbReference type="Proteomes" id="UP000315439"/>
    </source>
</evidence>
<name>A0A545UFE2_9GAMM</name>
<comment type="similarity">
    <text evidence="1 5">Belongs to the HisA/HisF family.</text>
</comment>
<dbReference type="EMBL" id="VIKS01000004">
    <property type="protein sequence ID" value="TQV88189.1"/>
    <property type="molecule type" value="Genomic_DNA"/>
</dbReference>
<dbReference type="GO" id="GO:0003949">
    <property type="term" value="F:1-(5-phosphoribosyl)-5-[(5-phosphoribosylamino)methylideneamino]imidazole-4-carboxamide isomerase activity"/>
    <property type="evidence" value="ECO:0007669"/>
    <property type="project" value="InterPro"/>
</dbReference>
<evidence type="ECO:0008006" key="8">
    <source>
        <dbReference type="Google" id="ProtNLM"/>
    </source>
</evidence>
<dbReference type="GO" id="GO:0000162">
    <property type="term" value="P:L-tryptophan biosynthetic process"/>
    <property type="evidence" value="ECO:0007669"/>
    <property type="project" value="TreeGrafter"/>
</dbReference>
<dbReference type="Gene3D" id="3.20.20.70">
    <property type="entry name" value="Aldolase class I"/>
    <property type="match status" value="1"/>
</dbReference>
<accession>A0A545UFE2</accession>
<evidence type="ECO:0000256" key="4">
    <source>
        <dbReference type="ARBA" id="ARBA00029440"/>
    </source>
</evidence>
<keyword evidence="7" id="KW-1185">Reference proteome</keyword>
<evidence type="ECO:0000256" key="5">
    <source>
        <dbReference type="RuleBase" id="RU003657"/>
    </source>
</evidence>
<dbReference type="GO" id="GO:0005737">
    <property type="term" value="C:cytoplasm"/>
    <property type="evidence" value="ECO:0007669"/>
    <property type="project" value="TreeGrafter"/>
</dbReference>